<reference evidence="2 3" key="1">
    <citation type="journal article" date="2018" name="PLoS Genet.">
        <title>Population sequencing reveals clonal diversity and ancestral inbreeding in the grapevine cultivar Chardonnay.</title>
        <authorList>
            <person name="Roach M.J."/>
            <person name="Johnson D.L."/>
            <person name="Bohlmann J."/>
            <person name="van Vuuren H.J."/>
            <person name="Jones S.J."/>
            <person name="Pretorius I.S."/>
            <person name="Schmidt S.A."/>
            <person name="Borneman A.R."/>
        </authorList>
    </citation>
    <scope>NUCLEOTIDE SEQUENCE [LARGE SCALE GENOMIC DNA]</scope>
    <source>
        <strain evidence="3">cv. Chardonnay</strain>
        <tissue evidence="2">Leaf</tissue>
    </source>
</reference>
<dbReference type="EMBL" id="QGNW01001733">
    <property type="protein sequence ID" value="RVW31966.1"/>
    <property type="molecule type" value="Genomic_DNA"/>
</dbReference>
<dbReference type="Proteomes" id="UP000288805">
    <property type="component" value="Unassembled WGS sequence"/>
</dbReference>
<accession>A0A438D932</accession>
<evidence type="ECO:0000313" key="3">
    <source>
        <dbReference type="Proteomes" id="UP000288805"/>
    </source>
</evidence>
<feature type="region of interest" description="Disordered" evidence="1">
    <location>
        <begin position="47"/>
        <end position="73"/>
    </location>
</feature>
<dbReference type="AlphaFoldDB" id="A0A438D932"/>
<gene>
    <name evidence="2" type="ORF">CK203_112783</name>
</gene>
<evidence type="ECO:0000256" key="1">
    <source>
        <dbReference type="SAM" id="MobiDB-lite"/>
    </source>
</evidence>
<feature type="region of interest" description="Disordered" evidence="1">
    <location>
        <begin position="134"/>
        <end position="158"/>
    </location>
</feature>
<name>A0A438D932_VITVI</name>
<comment type="caution">
    <text evidence="2">The sequence shown here is derived from an EMBL/GenBank/DDBJ whole genome shotgun (WGS) entry which is preliminary data.</text>
</comment>
<proteinExistence type="predicted"/>
<organism evidence="2 3">
    <name type="scientific">Vitis vinifera</name>
    <name type="common">Grape</name>
    <dbReference type="NCBI Taxonomy" id="29760"/>
    <lineage>
        <taxon>Eukaryota</taxon>
        <taxon>Viridiplantae</taxon>
        <taxon>Streptophyta</taxon>
        <taxon>Embryophyta</taxon>
        <taxon>Tracheophyta</taxon>
        <taxon>Spermatophyta</taxon>
        <taxon>Magnoliopsida</taxon>
        <taxon>eudicotyledons</taxon>
        <taxon>Gunneridae</taxon>
        <taxon>Pentapetalae</taxon>
        <taxon>rosids</taxon>
        <taxon>Vitales</taxon>
        <taxon>Vitaceae</taxon>
        <taxon>Viteae</taxon>
        <taxon>Vitis</taxon>
    </lineage>
</organism>
<evidence type="ECO:0000313" key="2">
    <source>
        <dbReference type="EMBL" id="RVW31966.1"/>
    </source>
</evidence>
<protein>
    <submittedName>
        <fullName evidence="2">Uncharacterized protein</fullName>
    </submittedName>
</protein>
<sequence length="335" mass="36184">MENLRWARILVKTKRGELPSSLVIGVEGIYYNLPLWWEVLPSIRQKPEGHRGSIDRGRGEVKGDGGARTGRRVEKWGSAGLEALSRTANGMEGQMDGTGKVSSVGRIQFGAERPSPQIFSEGVISKGAGVGGVGPAVGSKGSKGKEKPGGPSVTRRKGPVEVQFNKGPVGILAQPGPCGEANFELEFLSVREKEVERVQQVDFHFLLTDSALVEEVSRYGSLSILGGLRDSGTPFHSSLFSLGRTPEGEFFDLSGVLRETCQNGSVSNCQDAARPSENGNDYWELVEFNGPISMARDLEGGSSQYEFQEGRGEGALNRQESSLVRFNQFLGFSTE</sequence>